<dbReference type="RefSeq" id="WP_163956952.1">
    <property type="nucleotide sequence ID" value="NZ_BAAAES010000008.1"/>
</dbReference>
<keyword evidence="3" id="KW-1185">Reference proteome</keyword>
<reference evidence="3" key="1">
    <citation type="journal article" date="2019" name="Int. J. Syst. Evol. Microbiol.">
        <title>The Global Catalogue of Microorganisms (GCM) 10K type strain sequencing project: providing services to taxonomists for standard genome sequencing and annotation.</title>
        <authorList>
            <consortium name="The Broad Institute Genomics Platform"/>
            <consortium name="The Broad Institute Genome Sequencing Center for Infectious Disease"/>
            <person name="Wu L."/>
            <person name="Ma J."/>
        </authorList>
    </citation>
    <scope>NUCLEOTIDE SEQUENCE [LARGE SCALE GENOMIC DNA]</scope>
    <source>
        <strain evidence="3">JCM 14603</strain>
    </source>
</reference>
<protein>
    <submittedName>
        <fullName evidence="2">Uncharacterized protein</fullName>
    </submittedName>
</protein>
<dbReference type="Proteomes" id="UP001500238">
    <property type="component" value="Unassembled WGS sequence"/>
</dbReference>
<gene>
    <name evidence="2" type="ORF">GCM10009102_21950</name>
</gene>
<evidence type="ECO:0000313" key="2">
    <source>
        <dbReference type="EMBL" id="GAA0670759.1"/>
    </source>
</evidence>
<evidence type="ECO:0000256" key="1">
    <source>
        <dbReference type="SAM" id="SignalP"/>
    </source>
</evidence>
<feature type="signal peptide" evidence="1">
    <location>
        <begin position="1"/>
        <end position="20"/>
    </location>
</feature>
<sequence length="146" mass="16041">MSIQAIVAAAALLASSADTATDPIKPVLNPEQAIAAADAMPRGHYGRFVMTVRATGKERRATYLNSSTDYRSADNVTFRLAPNVASVLTRRYGASADQYLKGKRVTVKGIVERKPIVNMEYGRVESFNRWAHEVYIRLPGQVLSVE</sequence>
<name>A0ABP3T1B9_9SPHN</name>
<dbReference type="EMBL" id="BAAAES010000008">
    <property type="protein sequence ID" value="GAA0670759.1"/>
    <property type="molecule type" value="Genomic_DNA"/>
</dbReference>
<evidence type="ECO:0000313" key="3">
    <source>
        <dbReference type="Proteomes" id="UP001500238"/>
    </source>
</evidence>
<organism evidence="2 3">
    <name type="scientific">Sphingomonas insulae</name>
    <dbReference type="NCBI Taxonomy" id="424800"/>
    <lineage>
        <taxon>Bacteria</taxon>
        <taxon>Pseudomonadati</taxon>
        <taxon>Pseudomonadota</taxon>
        <taxon>Alphaproteobacteria</taxon>
        <taxon>Sphingomonadales</taxon>
        <taxon>Sphingomonadaceae</taxon>
        <taxon>Sphingomonas</taxon>
    </lineage>
</organism>
<accession>A0ABP3T1B9</accession>
<proteinExistence type="predicted"/>
<comment type="caution">
    <text evidence="2">The sequence shown here is derived from an EMBL/GenBank/DDBJ whole genome shotgun (WGS) entry which is preliminary data.</text>
</comment>
<keyword evidence="1" id="KW-0732">Signal</keyword>
<feature type="chain" id="PRO_5046301142" evidence="1">
    <location>
        <begin position="21"/>
        <end position="146"/>
    </location>
</feature>